<reference evidence="2" key="1">
    <citation type="submission" date="2023-08" db="EMBL/GenBank/DDBJ databases">
        <title>Methanolobus mangrovi sp. nov. and Methanolobus sediminis sp. nov, two novel methylotrophic methanogens isolated from mangrove sediments in China.</title>
        <authorList>
            <person name="Zhou J."/>
        </authorList>
    </citation>
    <scope>NUCLEOTIDE SEQUENCE</scope>
    <source>
        <strain evidence="2">FTZ2</strain>
    </source>
</reference>
<gene>
    <name evidence="2" type="ORF">RE476_04305</name>
</gene>
<keyword evidence="1" id="KW-0472">Membrane</keyword>
<dbReference type="Proteomes" id="UP001183006">
    <property type="component" value="Chromosome"/>
</dbReference>
<dbReference type="KEGG" id="mmav:RE476_04305"/>
<evidence type="ECO:0000313" key="3">
    <source>
        <dbReference type="Proteomes" id="UP001183006"/>
    </source>
</evidence>
<proteinExistence type="predicted"/>
<organism evidence="2 3">
    <name type="scientific">Methanolobus mangrovi</name>
    <dbReference type="NCBI Taxonomy" id="3072977"/>
    <lineage>
        <taxon>Archaea</taxon>
        <taxon>Methanobacteriati</taxon>
        <taxon>Methanobacteriota</taxon>
        <taxon>Stenosarchaea group</taxon>
        <taxon>Methanomicrobia</taxon>
        <taxon>Methanosarcinales</taxon>
        <taxon>Methanosarcinaceae</taxon>
        <taxon>Methanolobus</taxon>
    </lineage>
</organism>
<sequence>MVTRHINRVGVFSLGKILAAVYGILGLIFGALITLMSLGMGSIMGSQGAFAGIMFGAGAIIALPIFYGIMGFIGGVIVALIFNAATGIIGGLEIDVE</sequence>
<keyword evidence="1" id="KW-1133">Transmembrane helix</keyword>
<feature type="transmembrane region" description="Helical" evidence="1">
    <location>
        <begin position="48"/>
        <end position="66"/>
    </location>
</feature>
<keyword evidence="3" id="KW-1185">Reference proteome</keyword>
<evidence type="ECO:0000256" key="1">
    <source>
        <dbReference type="SAM" id="Phobius"/>
    </source>
</evidence>
<dbReference type="RefSeq" id="WP_309309175.1">
    <property type="nucleotide sequence ID" value="NZ_CP133594.1"/>
</dbReference>
<dbReference type="EMBL" id="CP133594">
    <property type="protein sequence ID" value="WMW23059.1"/>
    <property type="molecule type" value="Genomic_DNA"/>
</dbReference>
<evidence type="ECO:0008006" key="4">
    <source>
        <dbReference type="Google" id="ProtNLM"/>
    </source>
</evidence>
<feature type="transmembrane region" description="Helical" evidence="1">
    <location>
        <begin position="72"/>
        <end position="92"/>
    </location>
</feature>
<accession>A0AA51YKC1</accession>
<evidence type="ECO:0000313" key="2">
    <source>
        <dbReference type="EMBL" id="WMW23059.1"/>
    </source>
</evidence>
<protein>
    <recommendedName>
        <fullName evidence="4">DUF3566 domain-containing protein</fullName>
    </recommendedName>
</protein>
<name>A0AA51YKC1_9EURY</name>
<feature type="transmembrane region" description="Helical" evidence="1">
    <location>
        <begin position="17"/>
        <end position="36"/>
    </location>
</feature>
<dbReference type="AlphaFoldDB" id="A0AA51YKC1"/>
<keyword evidence="1" id="KW-0812">Transmembrane</keyword>
<dbReference type="GeneID" id="84229336"/>